<sequence length="181" mass="18251">MAHVAGSDVGSRCDGSAMMSISIAVSSTVRLIGPAWASGPNGLIGYIGTRPWVGLKPTTPQNAAGIRMLPPPSVPIDSGAIPAATAAALPPEEPPAVRLESAGLRVTPHSGLSVTPFHANSGVVVLPMITIPSRRIWSTAGVSSGHGPAGSVSREPRSVGHPAVRNTSLIAIGTPSSRPLV</sequence>
<organism evidence="2 3">
    <name type="scientific">Mycobacterium talmoniae</name>
    <dbReference type="NCBI Taxonomy" id="1858794"/>
    <lineage>
        <taxon>Bacteria</taxon>
        <taxon>Bacillati</taxon>
        <taxon>Actinomycetota</taxon>
        <taxon>Actinomycetes</taxon>
        <taxon>Mycobacteriales</taxon>
        <taxon>Mycobacteriaceae</taxon>
        <taxon>Mycobacterium</taxon>
    </lineage>
</organism>
<evidence type="ECO:0000313" key="2">
    <source>
        <dbReference type="EMBL" id="PQM44147.1"/>
    </source>
</evidence>
<evidence type="ECO:0000256" key="1">
    <source>
        <dbReference type="SAM" id="MobiDB-lite"/>
    </source>
</evidence>
<name>A0A2S8BBV7_9MYCO</name>
<proteinExistence type="predicted"/>
<accession>A0A2S8BBV7</accession>
<gene>
    <name evidence="2" type="ORF">C1Y40_05692</name>
</gene>
<protein>
    <submittedName>
        <fullName evidence="2">Uncharacterized protein</fullName>
    </submittedName>
</protein>
<comment type="caution">
    <text evidence="2">The sequence shown here is derived from an EMBL/GenBank/DDBJ whole genome shotgun (WGS) entry which is preliminary data.</text>
</comment>
<dbReference type="EMBL" id="PPEA01000946">
    <property type="protein sequence ID" value="PQM44147.1"/>
    <property type="molecule type" value="Genomic_DNA"/>
</dbReference>
<dbReference type="Proteomes" id="UP000238296">
    <property type="component" value="Unassembled WGS sequence"/>
</dbReference>
<reference evidence="2 3" key="1">
    <citation type="journal article" date="2017" name="Int. J. Syst. Evol. Microbiol.">
        <title>Mycobacterium talmoniae sp. nov., a slowly growing mycobacterium isolated from human respiratory samples.</title>
        <authorList>
            <person name="Davidson R.M."/>
            <person name="DeGroote M.A."/>
            <person name="Marola J.L."/>
            <person name="Buss S."/>
            <person name="Jones V."/>
            <person name="McNeil M.R."/>
            <person name="Freifeld A.G."/>
            <person name="Elaine Epperson L."/>
            <person name="Hasan N.A."/>
            <person name="Jackson M."/>
            <person name="Iwen P.C."/>
            <person name="Salfinger M."/>
            <person name="Strong M."/>
        </authorList>
    </citation>
    <scope>NUCLEOTIDE SEQUENCE [LARGE SCALE GENOMIC DNA]</scope>
    <source>
        <strain evidence="2 3">ATCC BAA-2683</strain>
    </source>
</reference>
<dbReference type="AlphaFoldDB" id="A0A2S8BBV7"/>
<feature type="region of interest" description="Disordered" evidence="1">
    <location>
        <begin position="141"/>
        <end position="161"/>
    </location>
</feature>
<evidence type="ECO:0000313" key="3">
    <source>
        <dbReference type="Proteomes" id="UP000238296"/>
    </source>
</evidence>